<dbReference type="EMBL" id="ML208347">
    <property type="protein sequence ID" value="TFK68648.1"/>
    <property type="molecule type" value="Genomic_DNA"/>
</dbReference>
<dbReference type="Proteomes" id="UP000308600">
    <property type="component" value="Unassembled WGS sequence"/>
</dbReference>
<accession>A0ACD3ARS5</accession>
<organism evidence="1 2">
    <name type="scientific">Pluteus cervinus</name>
    <dbReference type="NCBI Taxonomy" id="181527"/>
    <lineage>
        <taxon>Eukaryota</taxon>
        <taxon>Fungi</taxon>
        <taxon>Dikarya</taxon>
        <taxon>Basidiomycota</taxon>
        <taxon>Agaricomycotina</taxon>
        <taxon>Agaricomycetes</taxon>
        <taxon>Agaricomycetidae</taxon>
        <taxon>Agaricales</taxon>
        <taxon>Pluteineae</taxon>
        <taxon>Pluteaceae</taxon>
        <taxon>Pluteus</taxon>
    </lineage>
</organism>
<protein>
    <submittedName>
        <fullName evidence="1">Uncharacterized protein</fullName>
    </submittedName>
</protein>
<evidence type="ECO:0000313" key="1">
    <source>
        <dbReference type="EMBL" id="TFK68648.1"/>
    </source>
</evidence>
<keyword evidence="2" id="KW-1185">Reference proteome</keyword>
<sequence length="177" mass="20399">MPLPERLIRAMPHRRPITARIPPDFCASERAAVHGKILALKGQIRDLLRELNELTPVGRLSSELVVEIFTYLQQEQQWSSPKKTPFILTLTHVSRSWRAIALNCPALWNEIFFSDKTLVGEWLRRSRSSNLYVKMQVPLDSVLQQTFEHFHRIRGLWLEMPKSPTLASSIAPFSTLS</sequence>
<reference evidence="1 2" key="1">
    <citation type="journal article" date="2019" name="Nat. Ecol. Evol.">
        <title>Megaphylogeny resolves global patterns of mushroom evolution.</title>
        <authorList>
            <person name="Varga T."/>
            <person name="Krizsan K."/>
            <person name="Foldi C."/>
            <person name="Dima B."/>
            <person name="Sanchez-Garcia M."/>
            <person name="Sanchez-Ramirez S."/>
            <person name="Szollosi G.J."/>
            <person name="Szarkandi J.G."/>
            <person name="Papp V."/>
            <person name="Albert L."/>
            <person name="Andreopoulos W."/>
            <person name="Angelini C."/>
            <person name="Antonin V."/>
            <person name="Barry K.W."/>
            <person name="Bougher N.L."/>
            <person name="Buchanan P."/>
            <person name="Buyck B."/>
            <person name="Bense V."/>
            <person name="Catcheside P."/>
            <person name="Chovatia M."/>
            <person name="Cooper J."/>
            <person name="Damon W."/>
            <person name="Desjardin D."/>
            <person name="Finy P."/>
            <person name="Geml J."/>
            <person name="Haridas S."/>
            <person name="Hughes K."/>
            <person name="Justo A."/>
            <person name="Karasinski D."/>
            <person name="Kautmanova I."/>
            <person name="Kiss B."/>
            <person name="Kocsube S."/>
            <person name="Kotiranta H."/>
            <person name="LaButti K.M."/>
            <person name="Lechner B.E."/>
            <person name="Liimatainen K."/>
            <person name="Lipzen A."/>
            <person name="Lukacs Z."/>
            <person name="Mihaltcheva S."/>
            <person name="Morgado L.N."/>
            <person name="Niskanen T."/>
            <person name="Noordeloos M.E."/>
            <person name="Ohm R.A."/>
            <person name="Ortiz-Santana B."/>
            <person name="Ovrebo C."/>
            <person name="Racz N."/>
            <person name="Riley R."/>
            <person name="Savchenko A."/>
            <person name="Shiryaev A."/>
            <person name="Soop K."/>
            <person name="Spirin V."/>
            <person name="Szebenyi C."/>
            <person name="Tomsovsky M."/>
            <person name="Tulloss R.E."/>
            <person name="Uehling J."/>
            <person name="Grigoriev I.V."/>
            <person name="Vagvolgyi C."/>
            <person name="Papp T."/>
            <person name="Martin F.M."/>
            <person name="Miettinen O."/>
            <person name="Hibbett D.S."/>
            <person name="Nagy L.G."/>
        </authorList>
    </citation>
    <scope>NUCLEOTIDE SEQUENCE [LARGE SCALE GENOMIC DNA]</scope>
    <source>
        <strain evidence="1 2">NL-1719</strain>
    </source>
</reference>
<name>A0ACD3ARS5_9AGAR</name>
<evidence type="ECO:0000313" key="2">
    <source>
        <dbReference type="Proteomes" id="UP000308600"/>
    </source>
</evidence>
<proteinExistence type="predicted"/>
<gene>
    <name evidence="1" type="ORF">BDN72DRAFT_960138</name>
</gene>